<reference evidence="2 3" key="1">
    <citation type="submission" date="2016-06" db="EMBL/GenBank/DDBJ databases">
        <title>Genome sequencing of Cryobacterium arcticum PAMC 27867.</title>
        <authorList>
            <person name="Lee J."/>
            <person name="Kim O.-S."/>
        </authorList>
    </citation>
    <scope>NUCLEOTIDE SEQUENCE [LARGE SCALE GENOMIC DNA]</scope>
    <source>
        <strain evidence="2 3">PAMC 27867</strain>
    </source>
</reference>
<organism evidence="2 3">
    <name type="scientific">Cryobacterium arcticum</name>
    <dbReference type="NCBI Taxonomy" id="670052"/>
    <lineage>
        <taxon>Bacteria</taxon>
        <taxon>Bacillati</taxon>
        <taxon>Actinomycetota</taxon>
        <taxon>Actinomycetes</taxon>
        <taxon>Micrococcales</taxon>
        <taxon>Microbacteriaceae</taxon>
        <taxon>Cryobacterium</taxon>
    </lineage>
</organism>
<protein>
    <submittedName>
        <fullName evidence="2">Uncharacterized protein</fullName>
    </submittedName>
</protein>
<dbReference type="RefSeq" id="WP_066598444.1">
    <property type="nucleotide sequence ID" value="NZ_CP016282.1"/>
</dbReference>
<evidence type="ECO:0000256" key="1">
    <source>
        <dbReference type="SAM" id="Phobius"/>
    </source>
</evidence>
<keyword evidence="1" id="KW-0472">Membrane</keyword>
<proteinExistence type="predicted"/>
<gene>
    <name evidence="2" type="ORF">PA27867_3602</name>
</gene>
<evidence type="ECO:0000313" key="2">
    <source>
        <dbReference type="EMBL" id="ANP74521.1"/>
    </source>
</evidence>
<evidence type="ECO:0000313" key="3">
    <source>
        <dbReference type="Proteomes" id="UP000092582"/>
    </source>
</evidence>
<name>A0A1B1BPT4_9MICO</name>
<accession>A0A1B1BPT4</accession>
<dbReference type="EMBL" id="CP016282">
    <property type="protein sequence ID" value="ANP74521.1"/>
    <property type="molecule type" value="Genomic_DNA"/>
</dbReference>
<dbReference type="AlphaFoldDB" id="A0A1B1BPT4"/>
<keyword evidence="1" id="KW-1133">Transmembrane helix</keyword>
<keyword evidence="1" id="KW-0812">Transmembrane</keyword>
<keyword evidence="3" id="KW-1185">Reference proteome</keyword>
<dbReference type="KEGG" id="cart:PA27867_3602"/>
<dbReference type="STRING" id="670052.PA27867_3602"/>
<sequence length="127" mass="14493">MSVVMDVTGVELRRDPATDEYVCGYVGFGSERAELRTKNPVHLGFCYNPERRFGLVWDLAFGYVSGFPVKALLWFALTRSLPTEAMQKRIRAWELKTGRFDSRMYEIVLGGQVSIHEIRNAMAGREV</sequence>
<dbReference type="Proteomes" id="UP000092582">
    <property type="component" value="Chromosome 1"/>
</dbReference>
<feature type="transmembrane region" description="Helical" evidence="1">
    <location>
        <begin position="60"/>
        <end position="81"/>
    </location>
</feature>